<name>A0A1Y2CXM4_9FUNG</name>
<sequence>MPDIPSVSSNYRLSNPSLPTEFILALDAEKSEANRLRQQLAAKDHELSKLRMEKTNELKRMSLQSLSTNNEQLNQLELSNEDLKARLMDLELDREQLKMELESAKIGLENEVKYRGIEREQAKTQMIALTSERDAALKEVAGKSVVLGSTEMIVNQTTKELAGLRNRERELTAKVADQNVQIKNQAQALVESEEKLKRAVGEVQNRSVMIRNTEERLRGLIQEMGNARAREADLVRKLQESEARLVDSSSAFEDFKKVSAENLYQAKQVEEQLRIETRDLQNQLNQVIHGSRLRDEEIKKNRDLIQGMAGRIGTMDREIGNGKAMINERDQKISAMNRDLMTAAQKEEDLLQQIQLLNQSHGGEMAQALTITQNHQRELEKIRGERDDLADKLAVSVKEAQELQEAKRSLEENIVALNNRISALDNELGVSQTLADETVIKIRQLTDDLNRASAKDRKMQEDQKQMQNRFAELDTIAQRLVADRDGWRNRSAELERLLDQSRKESGDMALMKENLERDLRQEIADGQLLLQSHIADHNQATILLRGNISNIEISLAEAKARGDELSALSTSLQGKLEASIQNEKYLTEQIQILKEARGGDMAAALDRTEKHQRELQALISERNGLQERLTELEAVLQHLVSDRDGWKSRAEGLEAELDSIAIRHMEATNLLRKTLEDSITQISNRLETVESEKAVLDARNAETIKTLQSQLHAAQVHRVGLESQIAALKKDLFEALNNDHELVVQGLNDRLDESEKTQKSLNDKISELLSTIKMKEKEKLDMQANINELEETIDELMIEQDASEKKVLKLQAAVKKAKQEVVDIERTTDASITHLRDESAFAIKRAQDEFNRTLWNVRMEMNSLVAAITQSEKEDEMDEMSGSVDVDGIFKDMRTCRQKALEWVVTINVASSESEAATQNVAVLKNQINSLNKQLGDAKREVEDFMFQLEETKELDGRQKQQIKILEQQVAKANKLKEDAEKKAISSTTESEEMVLALQQEIISIRGELSKKNEVLKRTTPAEIQEFLKSGESELAEAKNATATAEKELRAVQRMVQEKESDIAKLQEEFDGLKQQLAETRDLAQKDTDSYKSMIEGLKAQLKQERDSLSEAQEAVVNCQTMIRDLETLRNEMVMKFERQLDDKESAYVKVVTNLDAANSEIDELKYECEDLESKLQAAHTNTEALEANYQSIKDEIELLRNQRRESIEAMQSMIQSLQLRLQEEQELVEVNQTKWNEEQATHLKLVAQLETDLQEKNVHLQKLTTSSTASADEIKTLRAEIATLTVQLEDKEASFAQSLAKVTKDLETSVAEIAKLKLQLQEATAALETEKQKHEAELTALRSVVSNLESDLKLAKQQSADMSASSASAVESSSKQLADLKTKLDQVEASLAQAQKDLSESRTASADSAKEVESCKAVILELESKAKDAAEQVSKLNSEITLARELKAAGEEGGNAAVDALKKALEEQEGRLSGQVEALKKELADSVERVKVLEGQVALGEGVSKEVESVKAELARAQAEVERLNGELEKAKEAAVPTVAAASDSDTPELATAKAEVARLQEKLNESTSKAQESDKLKSELDAALADVSRLQDLIEETKSALSSEHQKDYKAIKESLDKTITERDDLKAELSVFRAHARAAADDADDDDLPPPPPIPKDVAGALSAKNSPRTSIAESVKSTKSVVSPTSSTVGRKSLTGKLYGLVGSAIGYK</sequence>
<dbReference type="Proteomes" id="UP000193642">
    <property type="component" value="Unassembled WGS sequence"/>
</dbReference>
<evidence type="ECO:0000256" key="1">
    <source>
        <dbReference type="SAM" id="Coils"/>
    </source>
</evidence>
<dbReference type="EMBL" id="MCGO01000004">
    <property type="protein sequence ID" value="ORY51781.1"/>
    <property type="molecule type" value="Genomic_DNA"/>
</dbReference>
<gene>
    <name evidence="3" type="ORF">BCR33DRAFT_395487</name>
</gene>
<evidence type="ECO:0000256" key="2">
    <source>
        <dbReference type="SAM" id="MobiDB-lite"/>
    </source>
</evidence>
<proteinExistence type="predicted"/>
<feature type="compositionally biased region" description="Low complexity" evidence="2">
    <location>
        <begin position="1678"/>
        <end position="1693"/>
    </location>
</feature>
<organism evidence="3 4">
    <name type="scientific">Rhizoclosmatium globosum</name>
    <dbReference type="NCBI Taxonomy" id="329046"/>
    <lineage>
        <taxon>Eukaryota</taxon>
        <taxon>Fungi</taxon>
        <taxon>Fungi incertae sedis</taxon>
        <taxon>Chytridiomycota</taxon>
        <taxon>Chytridiomycota incertae sedis</taxon>
        <taxon>Chytridiomycetes</taxon>
        <taxon>Chytridiales</taxon>
        <taxon>Chytriomycetaceae</taxon>
        <taxon>Rhizoclosmatium</taxon>
    </lineage>
</organism>
<feature type="region of interest" description="Disordered" evidence="2">
    <location>
        <begin position="1530"/>
        <end position="1553"/>
    </location>
</feature>
<dbReference type="Gene3D" id="1.20.120.1490">
    <property type="match status" value="1"/>
</dbReference>
<feature type="coiled-coil region" evidence="1">
    <location>
        <begin position="601"/>
        <end position="642"/>
    </location>
</feature>
<dbReference type="OrthoDB" id="10255000at2759"/>
<reference evidence="3 4" key="1">
    <citation type="submission" date="2016-07" db="EMBL/GenBank/DDBJ databases">
        <title>Pervasive Adenine N6-methylation of Active Genes in Fungi.</title>
        <authorList>
            <consortium name="DOE Joint Genome Institute"/>
            <person name="Mondo S.J."/>
            <person name="Dannebaum R.O."/>
            <person name="Kuo R.C."/>
            <person name="Labutti K."/>
            <person name="Haridas S."/>
            <person name="Kuo A."/>
            <person name="Salamov A."/>
            <person name="Ahrendt S.R."/>
            <person name="Lipzen A."/>
            <person name="Sullivan W."/>
            <person name="Andreopoulos W.B."/>
            <person name="Clum A."/>
            <person name="Lindquist E."/>
            <person name="Daum C."/>
            <person name="Ramamoorthy G.K."/>
            <person name="Gryganskyi A."/>
            <person name="Culley D."/>
            <person name="Magnuson J.K."/>
            <person name="James T.Y."/>
            <person name="O'Malley M.A."/>
            <person name="Stajich J.E."/>
            <person name="Spatafora J.W."/>
            <person name="Visel A."/>
            <person name="Grigoriev I.V."/>
        </authorList>
    </citation>
    <scope>NUCLEOTIDE SEQUENCE [LARGE SCALE GENOMIC DNA]</scope>
    <source>
        <strain evidence="3 4">JEL800</strain>
    </source>
</reference>
<protein>
    <submittedName>
        <fullName evidence="3">Uncharacterized protein</fullName>
    </submittedName>
</protein>
<feature type="coiled-coil region" evidence="1">
    <location>
        <begin position="26"/>
        <end position="230"/>
    </location>
</feature>
<feature type="compositionally biased region" description="Polar residues" evidence="2">
    <location>
        <begin position="1667"/>
        <end position="1676"/>
    </location>
</feature>
<evidence type="ECO:0000313" key="4">
    <source>
        <dbReference type="Proteomes" id="UP000193642"/>
    </source>
</evidence>
<evidence type="ECO:0000313" key="3">
    <source>
        <dbReference type="EMBL" id="ORY51781.1"/>
    </source>
</evidence>
<dbReference type="PANTHER" id="PTHR43977">
    <property type="entry name" value="STRUCTURAL MAINTENANCE OF CHROMOSOMES PROTEIN 3"/>
    <property type="match status" value="1"/>
</dbReference>
<feature type="coiled-coil region" evidence="1">
    <location>
        <begin position="907"/>
        <end position="983"/>
    </location>
</feature>
<feature type="coiled-coil region" evidence="1">
    <location>
        <begin position="672"/>
        <end position="699"/>
    </location>
</feature>
<accession>A0A1Y2CXM4</accession>
<keyword evidence="1" id="KW-0175">Coiled coil</keyword>
<dbReference type="STRING" id="329046.A0A1Y2CXM4"/>
<comment type="caution">
    <text evidence="3">The sequence shown here is derived from an EMBL/GenBank/DDBJ whole genome shotgun (WGS) entry which is preliminary data.</text>
</comment>
<feature type="coiled-coil region" evidence="1">
    <location>
        <begin position="372"/>
        <end position="504"/>
    </location>
</feature>
<dbReference type="Gene3D" id="1.10.287.1490">
    <property type="match status" value="1"/>
</dbReference>
<feature type="coiled-coil region" evidence="1">
    <location>
        <begin position="737"/>
        <end position="827"/>
    </location>
</feature>
<feature type="region of interest" description="Disordered" evidence="2">
    <location>
        <begin position="1641"/>
        <end position="1694"/>
    </location>
</feature>
<keyword evidence="4" id="KW-1185">Reference proteome</keyword>